<evidence type="ECO:0000313" key="2">
    <source>
        <dbReference type="Proteomes" id="UP001501563"/>
    </source>
</evidence>
<reference evidence="2" key="1">
    <citation type="journal article" date="2019" name="Int. J. Syst. Evol. Microbiol.">
        <title>The Global Catalogue of Microorganisms (GCM) 10K type strain sequencing project: providing services to taxonomists for standard genome sequencing and annotation.</title>
        <authorList>
            <consortium name="The Broad Institute Genomics Platform"/>
            <consortium name="The Broad Institute Genome Sequencing Center for Infectious Disease"/>
            <person name="Wu L."/>
            <person name="Ma J."/>
        </authorList>
    </citation>
    <scope>NUCLEOTIDE SEQUENCE [LARGE SCALE GENOMIC DNA]</scope>
    <source>
        <strain evidence="2">JCM 16578</strain>
    </source>
</reference>
<proteinExistence type="predicted"/>
<protein>
    <submittedName>
        <fullName evidence="1">Uncharacterized protein</fullName>
    </submittedName>
</protein>
<organism evidence="1 2">
    <name type="scientific">Streptomyces lannensis</name>
    <dbReference type="NCBI Taxonomy" id="766498"/>
    <lineage>
        <taxon>Bacteria</taxon>
        <taxon>Bacillati</taxon>
        <taxon>Actinomycetota</taxon>
        <taxon>Actinomycetes</taxon>
        <taxon>Kitasatosporales</taxon>
        <taxon>Streptomycetaceae</taxon>
        <taxon>Streptomyces</taxon>
    </lineage>
</organism>
<dbReference type="Proteomes" id="UP001501563">
    <property type="component" value="Unassembled WGS sequence"/>
</dbReference>
<sequence>MGEEPISARLHERVRRDFPDAEAARGVVGALRVLAVELESSLQSTERLLTAAVVIAGGDVGRFRAAVRLAREDWRDLLMEAGLGHEDWPHVLDEELSPR</sequence>
<comment type="caution">
    <text evidence="1">The sequence shown here is derived from an EMBL/GenBank/DDBJ whole genome shotgun (WGS) entry which is preliminary data.</text>
</comment>
<dbReference type="RefSeq" id="WP_345553988.1">
    <property type="nucleotide sequence ID" value="NZ_BAAAZA010000046.1"/>
</dbReference>
<evidence type="ECO:0000313" key="1">
    <source>
        <dbReference type="EMBL" id="GAA3900988.1"/>
    </source>
</evidence>
<gene>
    <name evidence="1" type="ORF">GCM10022207_82300</name>
</gene>
<accession>A0ABP7LI16</accession>
<keyword evidence="2" id="KW-1185">Reference proteome</keyword>
<name>A0ABP7LI16_9ACTN</name>
<dbReference type="EMBL" id="BAAAZA010000046">
    <property type="protein sequence ID" value="GAA3900988.1"/>
    <property type="molecule type" value="Genomic_DNA"/>
</dbReference>